<comment type="caution">
    <text evidence="1">The sequence shown here is derived from an EMBL/GenBank/DDBJ whole genome shotgun (WGS) entry which is preliminary data.</text>
</comment>
<name>A0A8S3KG25_9BILA</name>
<sequence>MQICSFVFDGSGTNNLIFAYGFADPDPSGPDGEISYHDSRRGSRAIPLQSYADPPSEDTFAGLDYFEFRLNN</sequence>
<dbReference type="EMBL" id="CAJOBJ010381002">
    <property type="protein sequence ID" value="CAF5227423.1"/>
    <property type="molecule type" value="Genomic_DNA"/>
</dbReference>
<protein>
    <submittedName>
        <fullName evidence="1">Uncharacterized protein</fullName>
    </submittedName>
</protein>
<proteinExistence type="predicted"/>
<dbReference type="AlphaFoldDB" id="A0A8S3KG25"/>
<feature type="non-terminal residue" evidence="1">
    <location>
        <position position="1"/>
    </location>
</feature>
<evidence type="ECO:0000313" key="1">
    <source>
        <dbReference type="EMBL" id="CAF5227423.1"/>
    </source>
</evidence>
<reference evidence="1" key="1">
    <citation type="submission" date="2021-02" db="EMBL/GenBank/DDBJ databases">
        <authorList>
            <person name="Nowell W R."/>
        </authorList>
    </citation>
    <scope>NUCLEOTIDE SEQUENCE</scope>
</reference>
<accession>A0A8S3KG25</accession>
<evidence type="ECO:0000313" key="2">
    <source>
        <dbReference type="Proteomes" id="UP000681720"/>
    </source>
</evidence>
<gene>
    <name evidence="1" type="ORF">GIL414_LOCUS87635</name>
</gene>
<organism evidence="1 2">
    <name type="scientific">Rotaria magnacalcarata</name>
    <dbReference type="NCBI Taxonomy" id="392030"/>
    <lineage>
        <taxon>Eukaryota</taxon>
        <taxon>Metazoa</taxon>
        <taxon>Spiralia</taxon>
        <taxon>Gnathifera</taxon>
        <taxon>Rotifera</taxon>
        <taxon>Eurotatoria</taxon>
        <taxon>Bdelloidea</taxon>
        <taxon>Philodinida</taxon>
        <taxon>Philodinidae</taxon>
        <taxon>Rotaria</taxon>
    </lineage>
</organism>
<dbReference type="Proteomes" id="UP000681720">
    <property type="component" value="Unassembled WGS sequence"/>
</dbReference>